<organism evidence="1">
    <name type="scientific">Rhizophora mucronata</name>
    <name type="common">Asiatic mangrove</name>
    <dbReference type="NCBI Taxonomy" id="61149"/>
    <lineage>
        <taxon>Eukaryota</taxon>
        <taxon>Viridiplantae</taxon>
        <taxon>Streptophyta</taxon>
        <taxon>Embryophyta</taxon>
        <taxon>Tracheophyta</taxon>
        <taxon>Spermatophyta</taxon>
        <taxon>Magnoliopsida</taxon>
        <taxon>eudicotyledons</taxon>
        <taxon>Gunneridae</taxon>
        <taxon>Pentapetalae</taxon>
        <taxon>rosids</taxon>
        <taxon>fabids</taxon>
        <taxon>Malpighiales</taxon>
        <taxon>Rhizophoraceae</taxon>
        <taxon>Rhizophora</taxon>
    </lineage>
</organism>
<dbReference type="AlphaFoldDB" id="A0A2P2K0K8"/>
<proteinExistence type="predicted"/>
<evidence type="ECO:0000313" key="1">
    <source>
        <dbReference type="EMBL" id="MBW99249.1"/>
    </source>
</evidence>
<name>A0A2P2K0K8_RHIMU</name>
<protein>
    <submittedName>
        <fullName evidence="1">Uncharacterized protein</fullName>
    </submittedName>
</protein>
<accession>A0A2P2K0K8</accession>
<dbReference type="EMBL" id="GGEC01018766">
    <property type="protein sequence ID" value="MBW99249.1"/>
    <property type="molecule type" value="Transcribed_RNA"/>
</dbReference>
<sequence length="24" mass="2684">MGKIHSSKVSLVSKKLRNIVQFAI</sequence>
<reference evidence="1" key="1">
    <citation type="submission" date="2018-02" db="EMBL/GenBank/DDBJ databases">
        <title>Rhizophora mucronata_Transcriptome.</title>
        <authorList>
            <person name="Meera S.P."/>
            <person name="Sreeshan A."/>
            <person name="Augustine A."/>
        </authorList>
    </citation>
    <scope>NUCLEOTIDE SEQUENCE</scope>
    <source>
        <tissue evidence="1">Leaf</tissue>
    </source>
</reference>